<reference evidence="1 2" key="1">
    <citation type="journal article" date="2014" name="Agronomy (Basel)">
        <title>A Draft Genome Sequence for Ensete ventricosum, the Drought-Tolerant Tree Against Hunger.</title>
        <authorList>
            <person name="Harrison J."/>
            <person name="Moore K.A."/>
            <person name="Paszkiewicz K."/>
            <person name="Jones T."/>
            <person name="Grant M."/>
            <person name="Ambacheew D."/>
            <person name="Muzemil S."/>
            <person name="Studholme D.J."/>
        </authorList>
    </citation>
    <scope>NUCLEOTIDE SEQUENCE [LARGE SCALE GENOMIC DNA]</scope>
</reference>
<comment type="caution">
    <text evidence="1">The sequence shown here is derived from an EMBL/GenBank/DDBJ whole genome shotgun (WGS) entry which is preliminary data.</text>
</comment>
<dbReference type="EMBL" id="AMZH03012453">
    <property type="protein sequence ID" value="RRT50989.1"/>
    <property type="molecule type" value="Genomic_DNA"/>
</dbReference>
<proteinExistence type="predicted"/>
<gene>
    <name evidence="1" type="ORF">B296_00008483</name>
</gene>
<accession>A0A426YGV9</accession>
<sequence length="235" mass="26913">MERHNLTLASTRVHVLDLCPMKASCFRSIFSSSTSTPFMRLGYFTKFHPTLWRYYLEVLYLNMCDPLHMILPLENQDLSLLHIYHVGATFLFPFFPLEFSKTTIPFGLLRFTEQLVSYSVPVNALARLRLFANTVSTTPFKRRDFRGVIDPLLSWRESIDRKRGRGGGECRGKLQVPRLSFSHLGKSTLMHGLHGLVMVQPCSSESCFRSKFKHLDQTFGPNEIDRLVIPLGPGS</sequence>
<dbReference type="Proteomes" id="UP000287651">
    <property type="component" value="Unassembled WGS sequence"/>
</dbReference>
<protein>
    <submittedName>
        <fullName evidence="1">Uncharacterized protein</fullName>
    </submittedName>
</protein>
<organism evidence="1 2">
    <name type="scientific">Ensete ventricosum</name>
    <name type="common">Abyssinian banana</name>
    <name type="synonym">Musa ensete</name>
    <dbReference type="NCBI Taxonomy" id="4639"/>
    <lineage>
        <taxon>Eukaryota</taxon>
        <taxon>Viridiplantae</taxon>
        <taxon>Streptophyta</taxon>
        <taxon>Embryophyta</taxon>
        <taxon>Tracheophyta</taxon>
        <taxon>Spermatophyta</taxon>
        <taxon>Magnoliopsida</taxon>
        <taxon>Liliopsida</taxon>
        <taxon>Zingiberales</taxon>
        <taxon>Musaceae</taxon>
        <taxon>Ensete</taxon>
    </lineage>
</organism>
<name>A0A426YGV9_ENSVE</name>
<evidence type="ECO:0000313" key="2">
    <source>
        <dbReference type="Proteomes" id="UP000287651"/>
    </source>
</evidence>
<evidence type="ECO:0000313" key="1">
    <source>
        <dbReference type="EMBL" id="RRT50989.1"/>
    </source>
</evidence>
<dbReference type="AlphaFoldDB" id="A0A426YGV9"/>